<sequence length="616" mass="67854">MLQGAGGVTAVMLAGCGSNDQDVTPVNGGGDGGDGGGDGGGGDGGGDGGGTSGGNMPEFHTFLPGAIESQSQIGNPWGQSANYHALAWAVHPHLARWSTSAEFNKETTQTYNQFIETGVESLDIDRDGGTITMKLFDDWQWTSGDEVTADDVVLNLKINKQLGYDTVLWANMDRIYADGEKTAVIELGQLNTDYAAKQLFTQDFHLNPPREVNGEETEFVSFLQRLEDASSEEEINSIDQELTEFQDFPIDETVTCGPWEIASSTETVAELVPNEGYHTDVNFSGRIENFDAAGGRAQPISAFLSGDIEAGPLPQPEHIERIQSDDSKEVVIRAGTAVQGFALNWNTSAEDVPEIYANPKFRQAIAYVLDNEGIGRAHPTRTTALERADGVFFNVEEALPNIHDQLRTYEVDHEKATSMLQDLGFSKENGTWQYDGETFTIDHISPNYHHWPTTGQATMSQLNQFGFETSFSVNENFGSILWGRSDDTWDSLRTHASALTPVSYMSTMFEENSMVHFPATVEVPMPVGDWEGSTEEVNVREEVNGLAQLTGEEYTKQLERLAWIYNYTLPSIPTNVENWGMMYSTSDWSWPAKDDPLWGINFTNRSFMSIPAMSPK</sequence>
<evidence type="ECO:0000256" key="1">
    <source>
        <dbReference type="SAM" id="MobiDB-lite"/>
    </source>
</evidence>
<feature type="compositionally biased region" description="Gly residues" evidence="1">
    <location>
        <begin position="27"/>
        <end position="53"/>
    </location>
</feature>
<evidence type="ECO:0000259" key="2">
    <source>
        <dbReference type="Pfam" id="PF00496"/>
    </source>
</evidence>
<dbReference type="InterPro" id="IPR000914">
    <property type="entry name" value="SBP_5_dom"/>
</dbReference>
<dbReference type="RefSeq" id="WP_274322609.1">
    <property type="nucleotide sequence ID" value="NZ_CP118158.1"/>
</dbReference>
<dbReference type="GeneID" id="78821843"/>
<comment type="caution">
    <text evidence="3">The sequence shown here is derived from an EMBL/GenBank/DDBJ whole genome shotgun (WGS) entry which is preliminary data.</text>
</comment>
<organism evidence="3 4">
    <name type="scientific">Halosimplex aquaticum</name>
    <dbReference type="NCBI Taxonomy" id="3026162"/>
    <lineage>
        <taxon>Archaea</taxon>
        <taxon>Methanobacteriati</taxon>
        <taxon>Methanobacteriota</taxon>
        <taxon>Stenosarchaea group</taxon>
        <taxon>Halobacteria</taxon>
        <taxon>Halobacteriales</taxon>
        <taxon>Haloarculaceae</taxon>
        <taxon>Halosimplex</taxon>
    </lineage>
</organism>
<feature type="domain" description="Solute-binding protein family 5" evidence="2">
    <location>
        <begin position="120"/>
        <end position="507"/>
    </location>
</feature>
<dbReference type="Gene3D" id="3.40.190.10">
    <property type="entry name" value="Periplasmic binding protein-like II"/>
    <property type="match status" value="1"/>
</dbReference>
<dbReference type="EMBL" id="JBHTAS010000001">
    <property type="protein sequence ID" value="MFC7141528.1"/>
    <property type="molecule type" value="Genomic_DNA"/>
</dbReference>
<proteinExistence type="predicted"/>
<dbReference type="Gene3D" id="3.90.76.10">
    <property type="entry name" value="Dipeptide-binding Protein, Domain 1"/>
    <property type="match status" value="1"/>
</dbReference>
<dbReference type="SUPFAM" id="SSF53850">
    <property type="entry name" value="Periplasmic binding protein-like II"/>
    <property type="match status" value="1"/>
</dbReference>
<evidence type="ECO:0000313" key="3">
    <source>
        <dbReference type="EMBL" id="MFC7141528.1"/>
    </source>
</evidence>
<dbReference type="Pfam" id="PF00496">
    <property type="entry name" value="SBP_bac_5"/>
    <property type="match status" value="1"/>
</dbReference>
<protein>
    <submittedName>
        <fullName evidence="3">ABC transporter substrate-binding protein</fullName>
    </submittedName>
</protein>
<dbReference type="PANTHER" id="PTHR30290">
    <property type="entry name" value="PERIPLASMIC BINDING COMPONENT OF ABC TRANSPORTER"/>
    <property type="match status" value="1"/>
</dbReference>
<dbReference type="AlphaFoldDB" id="A0ABD5Y2B2"/>
<dbReference type="Gene3D" id="3.10.105.10">
    <property type="entry name" value="Dipeptide-binding Protein, Domain 3"/>
    <property type="match status" value="1"/>
</dbReference>
<accession>A0ABD5Y2B2</accession>
<dbReference type="Proteomes" id="UP001596432">
    <property type="component" value="Unassembled WGS sequence"/>
</dbReference>
<keyword evidence="4" id="KW-1185">Reference proteome</keyword>
<name>A0ABD5Y2B2_9EURY</name>
<gene>
    <name evidence="3" type="ORF">ACFQMA_17025</name>
</gene>
<feature type="region of interest" description="Disordered" evidence="1">
    <location>
        <begin position="22"/>
        <end position="61"/>
    </location>
</feature>
<reference evidence="3 4" key="1">
    <citation type="journal article" date="2019" name="Int. J. Syst. Evol. Microbiol.">
        <title>The Global Catalogue of Microorganisms (GCM) 10K type strain sequencing project: providing services to taxonomists for standard genome sequencing and annotation.</title>
        <authorList>
            <consortium name="The Broad Institute Genomics Platform"/>
            <consortium name="The Broad Institute Genome Sequencing Center for Infectious Disease"/>
            <person name="Wu L."/>
            <person name="Ma J."/>
        </authorList>
    </citation>
    <scope>NUCLEOTIDE SEQUENCE [LARGE SCALE GENOMIC DNA]</scope>
    <source>
        <strain evidence="3 4">XZYJT29</strain>
    </source>
</reference>
<dbReference type="InterPro" id="IPR039424">
    <property type="entry name" value="SBP_5"/>
</dbReference>
<evidence type="ECO:0000313" key="4">
    <source>
        <dbReference type="Proteomes" id="UP001596432"/>
    </source>
</evidence>